<dbReference type="PROSITE" id="PS51367">
    <property type="entry name" value="THAUMATIN_2"/>
    <property type="match status" value="1"/>
</dbReference>
<evidence type="ECO:0000256" key="11">
    <source>
        <dbReference type="SAM" id="Phobius"/>
    </source>
</evidence>
<dbReference type="SUPFAM" id="SSF49870">
    <property type="entry name" value="Osmotin, thaumatin-like protein"/>
    <property type="match status" value="1"/>
</dbReference>
<keyword evidence="7" id="KW-0808">Transferase</keyword>
<dbReference type="GO" id="GO:0012505">
    <property type="term" value="C:endomembrane system"/>
    <property type="evidence" value="ECO:0007669"/>
    <property type="project" value="TreeGrafter"/>
</dbReference>
<dbReference type="GO" id="GO:0003841">
    <property type="term" value="F:1-acylglycerol-3-phosphate O-acyltransferase activity"/>
    <property type="evidence" value="ECO:0007669"/>
    <property type="project" value="UniProtKB-EC"/>
</dbReference>
<comment type="pathway">
    <text evidence="3">Lipid metabolism.</text>
</comment>
<keyword evidence="14" id="KW-1185">Reference proteome</keyword>
<evidence type="ECO:0000256" key="6">
    <source>
        <dbReference type="ARBA" id="ARBA00013211"/>
    </source>
</evidence>
<proteinExistence type="inferred from homology"/>
<gene>
    <name evidence="13" type="ORF">Salat_0611400</name>
</gene>
<evidence type="ECO:0000256" key="3">
    <source>
        <dbReference type="ARBA" id="ARBA00005189"/>
    </source>
</evidence>
<reference evidence="13" key="1">
    <citation type="submission" date="2020-06" db="EMBL/GenBank/DDBJ databases">
        <authorList>
            <person name="Li T."/>
            <person name="Hu X."/>
            <person name="Zhang T."/>
            <person name="Song X."/>
            <person name="Zhang H."/>
            <person name="Dai N."/>
            <person name="Sheng W."/>
            <person name="Hou X."/>
            <person name="Wei L."/>
        </authorList>
    </citation>
    <scope>NUCLEOTIDE SEQUENCE</scope>
    <source>
        <strain evidence="13">3651</strain>
        <tissue evidence="13">Leaf</tissue>
    </source>
</reference>
<keyword evidence="11" id="KW-0812">Transmembrane</keyword>
<dbReference type="FunFam" id="2.60.110.10:FF:000002">
    <property type="entry name" value="Thaumatin-like protein 1a"/>
    <property type="match status" value="1"/>
</dbReference>
<keyword evidence="11" id="KW-1133">Transmembrane helix</keyword>
<dbReference type="CDD" id="cd07990">
    <property type="entry name" value="LPLAT_LCLAT1-like"/>
    <property type="match status" value="1"/>
</dbReference>
<protein>
    <recommendedName>
        <fullName evidence="6">1-acylglycerol-3-phosphate O-acyltransferase</fullName>
        <ecNumber evidence="6">2.3.1.51</ecNumber>
    </recommendedName>
</protein>
<dbReference type="EC" id="2.3.1.51" evidence="6"/>
<reference evidence="13" key="2">
    <citation type="journal article" date="2024" name="Plant">
        <title>Genomic evolution and insights into agronomic trait innovations of Sesamum species.</title>
        <authorList>
            <person name="Miao H."/>
            <person name="Wang L."/>
            <person name="Qu L."/>
            <person name="Liu H."/>
            <person name="Sun Y."/>
            <person name="Le M."/>
            <person name="Wang Q."/>
            <person name="Wei S."/>
            <person name="Zheng Y."/>
            <person name="Lin W."/>
            <person name="Duan Y."/>
            <person name="Cao H."/>
            <person name="Xiong S."/>
            <person name="Wang X."/>
            <person name="Wei L."/>
            <person name="Li C."/>
            <person name="Ma Q."/>
            <person name="Ju M."/>
            <person name="Zhao R."/>
            <person name="Li G."/>
            <person name="Mu C."/>
            <person name="Tian Q."/>
            <person name="Mei H."/>
            <person name="Zhang T."/>
            <person name="Gao T."/>
            <person name="Zhang H."/>
        </authorList>
    </citation>
    <scope>NUCLEOTIDE SEQUENCE</scope>
    <source>
        <strain evidence="13">3651</strain>
    </source>
</reference>
<accession>A0AAE1YQE9</accession>
<comment type="caution">
    <text evidence="13">The sequence shown here is derived from an EMBL/GenBank/DDBJ whole genome shotgun (WGS) entry which is preliminary data.</text>
</comment>
<evidence type="ECO:0000313" key="14">
    <source>
        <dbReference type="Proteomes" id="UP001293254"/>
    </source>
</evidence>
<dbReference type="PROSITE" id="PS00316">
    <property type="entry name" value="THAUMATIN_1"/>
    <property type="match status" value="1"/>
</dbReference>
<dbReference type="SUPFAM" id="SSF69593">
    <property type="entry name" value="Glycerol-3-phosphate (1)-acyltransferase"/>
    <property type="match status" value="1"/>
</dbReference>
<evidence type="ECO:0000256" key="5">
    <source>
        <dbReference type="ARBA" id="ARBA00010607"/>
    </source>
</evidence>
<evidence type="ECO:0000256" key="1">
    <source>
        <dbReference type="ARBA" id="ARBA00001141"/>
    </source>
</evidence>
<name>A0AAE1YQE9_9LAMI</name>
<comment type="catalytic activity">
    <reaction evidence="1">
        <text>a 1-acyl-sn-glycero-3-phosphate + an acyl-CoA = a 1,2-diacyl-sn-glycero-3-phosphate + CoA</text>
        <dbReference type="Rhea" id="RHEA:19709"/>
        <dbReference type="ChEBI" id="CHEBI:57287"/>
        <dbReference type="ChEBI" id="CHEBI:57970"/>
        <dbReference type="ChEBI" id="CHEBI:58342"/>
        <dbReference type="ChEBI" id="CHEBI:58608"/>
        <dbReference type="EC" id="2.3.1.51"/>
    </reaction>
</comment>
<dbReference type="Proteomes" id="UP001293254">
    <property type="component" value="Unassembled WGS sequence"/>
</dbReference>
<comment type="similarity">
    <text evidence="5">Belongs to the thaumatin family.</text>
</comment>
<dbReference type="PANTHER" id="PTHR10983:SF16">
    <property type="entry name" value="LYSOCARDIOLIPIN ACYLTRANSFERASE 1"/>
    <property type="match status" value="1"/>
</dbReference>
<dbReference type="Pfam" id="PF00314">
    <property type="entry name" value="Thaumatin"/>
    <property type="match status" value="1"/>
</dbReference>
<comment type="similarity">
    <text evidence="4">Belongs to the 1-acyl-sn-glycerol-3-phosphate acyltransferase family.</text>
</comment>
<dbReference type="Gene3D" id="2.60.110.10">
    <property type="entry name" value="Thaumatin"/>
    <property type="match status" value="1"/>
</dbReference>
<keyword evidence="10 13" id="KW-0012">Acyltransferase</keyword>
<dbReference type="PRINTS" id="PR00347">
    <property type="entry name" value="THAUMATIN"/>
</dbReference>
<evidence type="ECO:0000259" key="12">
    <source>
        <dbReference type="SMART" id="SM00563"/>
    </source>
</evidence>
<evidence type="ECO:0000313" key="13">
    <source>
        <dbReference type="EMBL" id="KAK4434486.1"/>
    </source>
</evidence>
<dbReference type="SMART" id="SM00563">
    <property type="entry name" value="PlsC"/>
    <property type="match status" value="1"/>
</dbReference>
<dbReference type="Pfam" id="PF01553">
    <property type="entry name" value="Acyltransferase"/>
    <property type="match status" value="1"/>
</dbReference>
<dbReference type="InterPro" id="IPR017949">
    <property type="entry name" value="Thaumatin_CS"/>
</dbReference>
<dbReference type="SMART" id="SM00205">
    <property type="entry name" value="THN"/>
    <property type="match status" value="1"/>
</dbReference>
<sequence length="622" mass="68099">MNCDVDDFAILRMTNDADLVTDASCHLVWILTSSLAPEKIRNGLKIFALLQCCGQRLKMSMDIRQPLQSTKGLQHFPLTPFRFFRGLLCLAVYLSTAFTVLVYFVPPAAVVLRLISVHYSRKSVSFLFGLWLGLWPFLFEKINKTRVIFSGDRVPVEQRVLIIANHRTEVDWMYLWNLALRKGCLGYIKYILKSSLMKLPIFGWGFHILEFIPVERKWEVDEPVMRQMLSTFTNWEDPLWLAVFPEGTDYTEQKCIKSQKFANENGLPVLKNVLLPKTRGFNVSLEILRGSLDAVYDVTIAYKNQCPSFLDNVFGVDPSEVHMHVRRIPLEEIPLSKDASAAWLMNAFALKDQLLTDFIVNGHFPHESTENQLSTVKCVANCIVVVAFTGVFAINASATVFTLQNSCSYTVWPGTLSGNGAAILGDGGFALAPGDTIQLPAPPGWSGRFWARTACNFDDAGIGNCTTGDCGGKLKCTGGGVPPVSLVEFTIASGGADSGKDFYDVSLVDGYNVGISVRASGGSGDCQSAGCVADVNANCPKELQVVDDGGNVVACKSACAAFNTPEFCCTGEHSTSDTCSPTPYSQMFKNACPAAYSYAYDDLSSTCTCAAADYFITFCPST</sequence>
<feature type="transmembrane region" description="Helical" evidence="11">
    <location>
        <begin position="83"/>
        <end position="103"/>
    </location>
</feature>
<dbReference type="InterPro" id="IPR037176">
    <property type="entry name" value="Osmotin/thaumatin-like_sf"/>
</dbReference>
<keyword evidence="11" id="KW-0472">Membrane</keyword>
<dbReference type="Pfam" id="PF16076">
    <property type="entry name" value="Acyltransf_C"/>
    <property type="match status" value="1"/>
</dbReference>
<dbReference type="InterPro" id="IPR002123">
    <property type="entry name" value="Plipid/glycerol_acylTrfase"/>
</dbReference>
<dbReference type="PANTHER" id="PTHR10983">
    <property type="entry name" value="1-ACYLGLYCEROL-3-PHOSPHATE ACYLTRANSFERASE-RELATED"/>
    <property type="match status" value="1"/>
</dbReference>
<feature type="domain" description="Phospholipid/glycerol acyltransferase" evidence="12">
    <location>
        <begin position="160"/>
        <end position="274"/>
    </location>
</feature>
<organism evidence="13 14">
    <name type="scientific">Sesamum alatum</name>
    <dbReference type="NCBI Taxonomy" id="300844"/>
    <lineage>
        <taxon>Eukaryota</taxon>
        <taxon>Viridiplantae</taxon>
        <taxon>Streptophyta</taxon>
        <taxon>Embryophyta</taxon>
        <taxon>Tracheophyta</taxon>
        <taxon>Spermatophyta</taxon>
        <taxon>Magnoliopsida</taxon>
        <taxon>eudicotyledons</taxon>
        <taxon>Gunneridae</taxon>
        <taxon>Pentapetalae</taxon>
        <taxon>asterids</taxon>
        <taxon>lamiids</taxon>
        <taxon>Lamiales</taxon>
        <taxon>Pedaliaceae</taxon>
        <taxon>Sesamum</taxon>
    </lineage>
</organism>
<dbReference type="InterPro" id="IPR032098">
    <property type="entry name" value="Acyltransf_C"/>
</dbReference>
<dbReference type="InterPro" id="IPR001938">
    <property type="entry name" value="Thaumatin"/>
</dbReference>
<evidence type="ECO:0000256" key="2">
    <source>
        <dbReference type="ARBA" id="ARBA00004728"/>
    </source>
</evidence>
<dbReference type="EMBL" id="JACGWO010000002">
    <property type="protein sequence ID" value="KAK4434486.1"/>
    <property type="molecule type" value="Genomic_DNA"/>
</dbReference>
<dbReference type="CDD" id="cd09218">
    <property type="entry name" value="TLP-PA"/>
    <property type="match status" value="1"/>
</dbReference>
<evidence type="ECO:0000256" key="10">
    <source>
        <dbReference type="ARBA" id="ARBA00023315"/>
    </source>
</evidence>
<evidence type="ECO:0000256" key="8">
    <source>
        <dbReference type="ARBA" id="ARBA00022729"/>
    </source>
</evidence>
<comment type="pathway">
    <text evidence="2">Phospholipid metabolism; CDP-diacylglycerol biosynthesis; CDP-diacylglycerol from sn-glycerol 3-phosphate: step 2/3.</text>
</comment>
<keyword evidence="9" id="KW-1015">Disulfide bond</keyword>
<dbReference type="AlphaFoldDB" id="A0AAE1YQE9"/>
<evidence type="ECO:0000256" key="7">
    <source>
        <dbReference type="ARBA" id="ARBA00022679"/>
    </source>
</evidence>
<feature type="transmembrane region" description="Helical" evidence="11">
    <location>
        <begin position="123"/>
        <end position="139"/>
    </location>
</feature>
<evidence type="ECO:0000256" key="4">
    <source>
        <dbReference type="ARBA" id="ARBA00008655"/>
    </source>
</evidence>
<keyword evidence="8" id="KW-0732">Signal</keyword>
<evidence type="ECO:0000256" key="9">
    <source>
        <dbReference type="ARBA" id="ARBA00023157"/>
    </source>
</evidence>